<accession>A0A3E4QNR2</accession>
<dbReference type="Proteomes" id="UP000260943">
    <property type="component" value="Unassembled WGS sequence"/>
</dbReference>
<dbReference type="InterPro" id="IPR009319">
    <property type="entry name" value="Phage_A118_VSP1"/>
</dbReference>
<evidence type="ECO:0000313" key="2">
    <source>
        <dbReference type="Proteomes" id="UP000260943"/>
    </source>
</evidence>
<gene>
    <name evidence="1" type="ORF">DXC81_10710</name>
</gene>
<sequence>MLDPEYLDRAGDLVAAVYGEIESDMLAHLCRVLLDEGFEAVGQRGLTALNLLAQGQGAALLGFIEAHRSEVNEAVARTVEDAVERGDRDDARRLGVDAPLVASLPGRPRQVAMTAQGIAAILERDNVEMAAGALGLWNRCVAEAVTKVNTGAETAERAVHGAVRRMMREGISTVTYRNAETGRQTVTNRIDVAVRRHVRTQLSQDGMRRTLDVCRAAGARLVEVSSHSGARPSHAKWQGRVYSLDGDVTVDGKRYRDFYRETGYGRVDGLGGANCRHSFGPWLPGTPRMYSQNPDHPSGLPSDEVYRLVHGQRRRERGIRQTKRELAGAKLCYERSGEIGDLTEVLRLQDELRRRQADLREFISGANAKGSAPVLQRAPSREWAGDMPRITLSVSAQSRRRAREALALKEECSKKRLPVYDDGPLGAVARRAYGKYGKEDGYAVVAHGRPDSVILLGSRSDHATLASIIRARKDYEPGTPIRLLACSTGRQDGNAPCVAQRLADELGVDVTAPDGPLWVYSDGTLTIGAEKGHNTGRFITFHPRGQE</sequence>
<dbReference type="EMBL" id="QSRJ01000018">
    <property type="protein sequence ID" value="RGL07278.1"/>
    <property type="molecule type" value="Genomic_DNA"/>
</dbReference>
<dbReference type="AlphaFoldDB" id="A0A3E4QNR2"/>
<dbReference type="Pfam" id="PF06152">
    <property type="entry name" value="Phage_min_cap2"/>
    <property type="match status" value="1"/>
</dbReference>
<reference evidence="1 2" key="1">
    <citation type="submission" date="2018-08" db="EMBL/GenBank/DDBJ databases">
        <title>A genome reference for cultivated species of the human gut microbiota.</title>
        <authorList>
            <person name="Zou Y."/>
            <person name="Xue W."/>
            <person name="Luo G."/>
        </authorList>
    </citation>
    <scope>NUCLEOTIDE SEQUENCE [LARGE SCALE GENOMIC DNA]</scope>
    <source>
        <strain evidence="1 2">TF08-14</strain>
    </source>
</reference>
<protein>
    <recommendedName>
        <fullName evidence="3">Minor capsid protein</fullName>
    </recommendedName>
</protein>
<comment type="caution">
    <text evidence="1">The sequence shown here is derived from an EMBL/GenBank/DDBJ whole genome shotgun (WGS) entry which is preliminary data.</text>
</comment>
<proteinExistence type="predicted"/>
<organism evidence="1 2">
    <name type="scientific">Collinsella tanakaei</name>
    <dbReference type="NCBI Taxonomy" id="626935"/>
    <lineage>
        <taxon>Bacteria</taxon>
        <taxon>Bacillati</taxon>
        <taxon>Actinomycetota</taxon>
        <taxon>Coriobacteriia</taxon>
        <taxon>Coriobacteriales</taxon>
        <taxon>Coriobacteriaceae</taxon>
        <taxon>Collinsella</taxon>
    </lineage>
</organism>
<dbReference type="RefSeq" id="WP_117680382.1">
    <property type="nucleotide sequence ID" value="NZ_QSRJ01000018.1"/>
</dbReference>
<evidence type="ECO:0008006" key="3">
    <source>
        <dbReference type="Google" id="ProtNLM"/>
    </source>
</evidence>
<name>A0A3E4QNR2_9ACTN</name>
<dbReference type="GO" id="GO:0005198">
    <property type="term" value="F:structural molecule activity"/>
    <property type="evidence" value="ECO:0007669"/>
    <property type="project" value="InterPro"/>
</dbReference>
<evidence type="ECO:0000313" key="1">
    <source>
        <dbReference type="EMBL" id="RGL07278.1"/>
    </source>
</evidence>